<evidence type="ECO:0000313" key="3">
    <source>
        <dbReference type="Proteomes" id="UP001524501"/>
    </source>
</evidence>
<organism evidence="2 3">
    <name type="scientific">Rhodococcus tibetensis</name>
    <dbReference type="NCBI Taxonomy" id="2965064"/>
    <lineage>
        <taxon>Bacteria</taxon>
        <taxon>Bacillati</taxon>
        <taxon>Actinomycetota</taxon>
        <taxon>Actinomycetes</taxon>
        <taxon>Mycobacteriales</taxon>
        <taxon>Nocardiaceae</taxon>
        <taxon>Rhodococcus</taxon>
    </lineage>
</organism>
<accession>A0ABT1QFK7</accession>
<dbReference type="Gene3D" id="1.10.260.40">
    <property type="entry name" value="lambda repressor-like DNA-binding domains"/>
    <property type="match status" value="1"/>
</dbReference>
<dbReference type="CDD" id="cd00093">
    <property type="entry name" value="HTH_XRE"/>
    <property type="match status" value="1"/>
</dbReference>
<gene>
    <name evidence="2" type="ORF">NOF53_14930</name>
</gene>
<name>A0ABT1QFK7_9NOCA</name>
<dbReference type="InterPro" id="IPR001387">
    <property type="entry name" value="Cro/C1-type_HTH"/>
</dbReference>
<reference evidence="2 3" key="1">
    <citation type="submission" date="2022-07" db="EMBL/GenBank/DDBJ databases">
        <title>Degradation activity of malathion, p-nitrophenol and potential low-temperature adaptation strategy of Rhodococcus sp. FXJ9.536.</title>
        <authorList>
            <person name="Huang J."/>
            <person name="Huang Y."/>
        </authorList>
    </citation>
    <scope>NUCLEOTIDE SEQUENCE [LARGE SCALE GENOMIC DNA]</scope>
    <source>
        <strain evidence="2 3">FXJ9.536</strain>
    </source>
</reference>
<dbReference type="Pfam" id="PF01381">
    <property type="entry name" value="HTH_3"/>
    <property type="match status" value="1"/>
</dbReference>
<dbReference type="RefSeq" id="WP_255969817.1">
    <property type="nucleotide sequence ID" value="NZ_JANFQF010000011.1"/>
</dbReference>
<proteinExistence type="predicted"/>
<evidence type="ECO:0000259" key="1">
    <source>
        <dbReference type="PROSITE" id="PS50943"/>
    </source>
</evidence>
<dbReference type="SMART" id="SM00530">
    <property type="entry name" value="HTH_XRE"/>
    <property type="match status" value="1"/>
</dbReference>
<sequence>MATRRVETGLTGNTVRENIARVRKEQRLTLRDLAERLSERGRPMAHNTLSEIERGARRVDVDDLVAIAVALDISPSTLLVPDAKTADDLVQMTATEEIPAINAWRFLTAEGAARRAFVVNWSMRAKPDWVIAHEESRNRANEDRFQTAVAKALNIDLGDA</sequence>
<dbReference type="InterPro" id="IPR010982">
    <property type="entry name" value="Lambda_DNA-bd_dom_sf"/>
</dbReference>
<feature type="domain" description="HTH cro/C1-type" evidence="1">
    <location>
        <begin position="19"/>
        <end position="78"/>
    </location>
</feature>
<dbReference type="PROSITE" id="PS50943">
    <property type="entry name" value="HTH_CROC1"/>
    <property type="match status" value="1"/>
</dbReference>
<comment type="caution">
    <text evidence="2">The sequence shown here is derived from an EMBL/GenBank/DDBJ whole genome shotgun (WGS) entry which is preliminary data.</text>
</comment>
<dbReference type="SUPFAM" id="SSF47413">
    <property type="entry name" value="lambda repressor-like DNA-binding domains"/>
    <property type="match status" value="1"/>
</dbReference>
<keyword evidence="3" id="KW-1185">Reference proteome</keyword>
<dbReference type="EMBL" id="JANFQF010000011">
    <property type="protein sequence ID" value="MCQ4120448.1"/>
    <property type="molecule type" value="Genomic_DNA"/>
</dbReference>
<protein>
    <submittedName>
        <fullName evidence="2">Helix-turn-helix domain-containing protein</fullName>
    </submittedName>
</protein>
<dbReference type="Proteomes" id="UP001524501">
    <property type="component" value="Unassembled WGS sequence"/>
</dbReference>
<evidence type="ECO:0000313" key="2">
    <source>
        <dbReference type="EMBL" id="MCQ4120448.1"/>
    </source>
</evidence>